<keyword evidence="2" id="KW-0677">Repeat</keyword>
<keyword evidence="7" id="KW-1185">Reference proteome</keyword>
<evidence type="ECO:0000256" key="3">
    <source>
        <dbReference type="ARBA" id="ARBA00061298"/>
    </source>
</evidence>
<dbReference type="PROSITE" id="PS50294">
    <property type="entry name" value="WD_REPEATS_REGION"/>
    <property type="match status" value="2"/>
</dbReference>
<dbReference type="AlphaFoldDB" id="A0A175YQ29"/>
<dbReference type="Pfam" id="PF00400">
    <property type="entry name" value="WD40"/>
    <property type="match status" value="5"/>
</dbReference>
<feature type="repeat" description="WD" evidence="4">
    <location>
        <begin position="421"/>
        <end position="462"/>
    </location>
</feature>
<dbReference type="InterPro" id="IPR015943">
    <property type="entry name" value="WD40/YVTN_repeat-like_dom_sf"/>
</dbReference>
<dbReference type="EMBL" id="LNRQ01000008">
    <property type="protein sequence ID" value="KZM85457.1"/>
    <property type="molecule type" value="Genomic_DNA"/>
</dbReference>
<dbReference type="PANTHER" id="PTHR19847:SF7">
    <property type="entry name" value="DDB1- AND CUL4-ASSOCIATED FACTOR 11"/>
    <property type="match status" value="1"/>
</dbReference>
<dbReference type="OMA" id="NVENDWA"/>
<dbReference type="Gramene" id="KZM85457">
    <property type="protein sequence ID" value="KZM85457"/>
    <property type="gene ID" value="DCAR_027121"/>
</dbReference>
<dbReference type="FunFam" id="2.130.10.10:FF:000557">
    <property type="entry name" value="WD repeat protein"/>
    <property type="match status" value="1"/>
</dbReference>
<reference evidence="5" key="1">
    <citation type="journal article" date="2016" name="Nat. Genet.">
        <title>A high-quality carrot genome assembly provides new insights into carotenoid accumulation and asterid genome evolution.</title>
        <authorList>
            <person name="Iorizzo M."/>
            <person name="Ellison S."/>
            <person name="Senalik D."/>
            <person name="Zeng P."/>
            <person name="Satapoomin P."/>
            <person name="Huang J."/>
            <person name="Bowman M."/>
            <person name="Iovene M."/>
            <person name="Sanseverino W."/>
            <person name="Cavagnaro P."/>
            <person name="Yildiz M."/>
            <person name="Macko-Podgorni A."/>
            <person name="Moranska E."/>
            <person name="Grzebelus E."/>
            <person name="Grzebelus D."/>
            <person name="Ashrafi H."/>
            <person name="Zheng Z."/>
            <person name="Cheng S."/>
            <person name="Spooner D."/>
            <person name="Van Deynze A."/>
            <person name="Simon P."/>
        </authorList>
    </citation>
    <scope>NUCLEOTIDE SEQUENCE [LARGE SCALE GENOMIC DNA]</scope>
    <source>
        <tissue evidence="5">Leaf</tissue>
    </source>
</reference>
<evidence type="ECO:0000256" key="2">
    <source>
        <dbReference type="ARBA" id="ARBA00022737"/>
    </source>
</evidence>
<accession>A0A175YQ29</accession>
<feature type="repeat" description="WD" evidence="4">
    <location>
        <begin position="297"/>
        <end position="338"/>
    </location>
</feature>
<dbReference type="InterPro" id="IPR036322">
    <property type="entry name" value="WD40_repeat_dom_sf"/>
</dbReference>
<dbReference type="GO" id="GO:0080008">
    <property type="term" value="C:Cul4-RING E3 ubiquitin ligase complex"/>
    <property type="evidence" value="ECO:0007669"/>
    <property type="project" value="TreeGrafter"/>
</dbReference>
<evidence type="ECO:0000313" key="5">
    <source>
        <dbReference type="EMBL" id="KZM85457.1"/>
    </source>
</evidence>
<dbReference type="FunFam" id="2.130.10.10:FF:000492">
    <property type="entry name" value="LEC14B homolog isoform X2"/>
    <property type="match status" value="1"/>
</dbReference>
<dbReference type="GO" id="GO:0043161">
    <property type="term" value="P:proteasome-mediated ubiquitin-dependent protein catabolic process"/>
    <property type="evidence" value="ECO:0007669"/>
    <property type="project" value="TreeGrafter"/>
</dbReference>
<dbReference type="SUPFAM" id="SSF50978">
    <property type="entry name" value="WD40 repeat-like"/>
    <property type="match status" value="1"/>
</dbReference>
<comment type="similarity">
    <text evidence="3">Belongs to the WD repeat LEC14B family.</text>
</comment>
<dbReference type="Gene3D" id="2.130.10.10">
    <property type="entry name" value="YVTN repeat-like/Quinoprotein amine dehydrogenase"/>
    <property type="match status" value="3"/>
</dbReference>
<dbReference type="Proteomes" id="UP000077755">
    <property type="component" value="Chromosome 8"/>
</dbReference>
<name>A0A175YQ29_DAUCS</name>
<gene>
    <name evidence="5" type="ORF">DCAR_027121</name>
    <name evidence="6" type="ORF">DCAR_0832442</name>
</gene>
<evidence type="ECO:0000313" key="7">
    <source>
        <dbReference type="Proteomes" id="UP000077755"/>
    </source>
</evidence>
<dbReference type="OrthoDB" id="63070at2759"/>
<dbReference type="InterPro" id="IPR001680">
    <property type="entry name" value="WD40_rpt"/>
</dbReference>
<dbReference type="InterPro" id="IPR051859">
    <property type="entry name" value="DCAF"/>
</dbReference>
<sequence>MSRTRNFLVECGSATPSEPYNSHDELLGLDHDIAQLTRLKSEPHKYMSRRLPGKSMLPISPVEMLARREANFSGRGRFSSADGCHVLNRYLPVNGPSLIDTMDSSGYVSQFSGDGSLFVAGFQESHIRIYNVDSGWKVQKDIRARSLRWTITDASLSPDQRFLVYSSMSPIVHIVNIGSAATESVANITEIHEGLDFSAGYDFEDDDYYYDAFGIFSVKFSNDGRELVAASSDASIYIYDLGANKLSMRFPAHMCDVNTVCFADESGHIIYSGSDDGLCKVLDRRCLINNEQASGVLVGHLEGVTFIDSRGDGRYLISNGKDQTIKLWDIRKMSSNLSHNPYKRNVRWDYRWMEYPVRLRNSRHPNDISLATYKGHSVLRTLIRCYFSPAYSTGQKYIYTGSADDSVYIYDLLTGAQVAKLDYHEGPVRDCSWHPNYPTLVSSSWDGTVAKWDFSDKSLNQSSETETV</sequence>
<dbReference type="EMBL" id="CP093350">
    <property type="protein sequence ID" value="WOH12933.1"/>
    <property type="molecule type" value="Genomic_DNA"/>
</dbReference>
<organism evidence="5">
    <name type="scientific">Daucus carota subsp. sativus</name>
    <name type="common">Carrot</name>
    <dbReference type="NCBI Taxonomy" id="79200"/>
    <lineage>
        <taxon>Eukaryota</taxon>
        <taxon>Viridiplantae</taxon>
        <taxon>Streptophyta</taxon>
        <taxon>Embryophyta</taxon>
        <taxon>Tracheophyta</taxon>
        <taxon>Spermatophyta</taxon>
        <taxon>Magnoliopsida</taxon>
        <taxon>eudicotyledons</taxon>
        <taxon>Gunneridae</taxon>
        <taxon>Pentapetalae</taxon>
        <taxon>asterids</taxon>
        <taxon>campanulids</taxon>
        <taxon>Apiales</taxon>
        <taxon>Apiaceae</taxon>
        <taxon>Apioideae</taxon>
        <taxon>Scandiceae</taxon>
        <taxon>Daucinae</taxon>
        <taxon>Daucus</taxon>
        <taxon>Daucus sect. Daucus</taxon>
    </lineage>
</organism>
<feature type="repeat" description="WD" evidence="4">
    <location>
        <begin position="215"/>
        <end position="249"/>
    </location>
</feature>
<evidence type="ECO:0000313" key="6">
    <source>
        <dbReference type="EMBL" id="WOH12933.1"/>
    </source>
</evidence>
<evidence type="ECO:0000256" key="4">
    <source>
        <dbReference type="PROSITE-ProRule" id="PRU00221"/>
    </source>
</evidence>
<evidence type="ECO:0000256" key="1">
    <source>
        <dbReference type="ARBA" id="ARBA00022574"/>
    </source>
</evidence>
<dbReference type="PROSITE" id="PS50082">
    <property type="entry name" value="WD_REPEATS_2"/>
    <property type="match status" value="3"/>
</dbReference>
<reference evidence="6" key="2">
    <citation type="submission" date="2022-03" db="EMBL/GenBank/DDBJ databases">
        <title>Draft title - Genomic analysis of global carrot germplasm unveils the trajectory of domestication and the origin of high carotenoid orange carrot.</title>
        <authorList>
            <person name="Iorizzo M."/>
            <person name="Ellison S."/>
            <person name="Senalik D."/>
            <person name="Macko-Podgorni A."/>
            <person name="Grzebelus D."/>
            <person name="Bostan H."/>
            <person name="Rolling W."/>
            <person name="Curaba J."/>
            <person name="Simon P."/>
        </authorList>
    </citation>
    <scope>NUCLEOTIDE SEQUENCE</scope>
    <source>
        <tissue evidence="6">Leaf</tissue>
    </source>
</reference>
<keyword evidence="1 4" id="KW-0853">WD repeat</keyword>
<dbReference type="InterPro" id="IPR020472">
    <property type="entry name" value="WD40_PAC1"/>
</dbReference>
<dbReference type="PANTHER" id="PTHR19847">
    <property type="entry name" value="DDB1- AND CUL4-ASSOCIATED FACTOR 11"/>
    <property type="match status" value="1"/>
</dbReference>
<dbReference type="PRINTS" id="PR00320">
    <property type="entry name" value="GPROTEINBRPT"/>
</dbReference>
<dbReference type="SMART" id="SM00320">
    <property type="entry name" value="WD40"/>
    <property type="match status" value="7"/>
</dbReference>
<protein>
    <submittedName>
        <fullName evidence="5">Uncharacterized protein</fullName>
    </submittedName>
</protein>
<proteinExistence type="inferred from homology"/>
<dbReference type="STRING" id="79200.A0A175YQ29"/>